<name>A0A392U580_9FABA</name>
<reference evidence="2 3" key="1">
    <citation type="journal article" date="2018" name="Front. Plant Sci.">
        <title>Red Clover (Trifolium pratense) and Zigzag Clover (T. medium) - A Picture of Genomic Similarities and Differences.</title>
        <authorList>
            <person name="Dluhosova J."/>
            <person name="Istvanek J."/>
            <person name="Nedelnik J."/>
            <person name="Repkova J."/>
        </authorList>
    </citation>
    <scope>NUCLEOTIDE SEQUENCE [LARGE SCALE GENOMIC DNA]</scope>
    <source>
        <strain evidence="3">cv. 10/8</strain>
        <tissue evidence="2">Leaf</tissue>
    </source>
</reference>
<keyword evidence="1" id="KW-0812">Transmembrane</keyword>
<accession>A0A392U580</accession>
<proteinExistence type="predicted"/>
<dbReference type="EMBL" id="LXQA010726263">
    <property type="protein sequence ID" value="MCI67894.1"/>
    <property type="molecule type" value="Genomic_DNA"/>
</dbReference>
<organism evidence="2 3">
    <name type="scientific">Trifolium medium</name>
    <dbReference type="NCBI Taxonomy" id="97028"/>
    <lineage>
        <taxon>Eukaryota</taxon>
        <taxon>Viridiplantae</taxon>
        <taxon>Streptophyta</taxon>
        <taxon>Embryophyta</taxon>
        <taxon>Tracheophyta</taxon>
        <taxon>Spermatophyta</taxon>
        <taxon>Magnoliopsida</taxon>
        <taxon>eudicotyledons</taxon>
        <taxon>Gunneridae</taxon>
        <taxon>Pentapetalae</taxon>
        <taxon>rosids</taxon>
        <taxon>fabids</taxon>
        <taxon>Fabales</taxon>
        <taxon>Fabaceae</taxon>
        <taxon>Papilionoideae</taxon>
        <taxon>50 kb inversion clade</taxon>
        <taxon>NPAAA clade</taxon>
        <taxon>Hologalegina</taxon>
        <taxon>IRL clade</taxon>
        <taxon>Trifolieae</taxon>
        <taxon>Trifolium</taxon>
    </lineage>
</organism>
<dbReference type="AlphaFoldDB" id="A0A392U580"/>
<dbReference type="Proteomes" id="UP000265520">
    <property type="component" value="Unassembled WGS sequence"/>
</dbReference>
<protein>
    <submittedName>
        <fullName evidence="2">Uncharacterized protein</fullName>
    </submittedName>
</protein>
<feature type="non-terminal residue" evidence="2">
    <location>
        <position position="57"/>
    </location>
</feature>
<feature type="transmembrane region" description="Helical" evidence="1">
    <location>
        <begin position="23"/>
        <end position="46"/>
    </location>
</feature>
<evidence type="ECO:0000313" key="3">
    <source>
        <dbReference type="Proteomes" id="UP000265520"/>
    </source>
</evidence>
<evidence type="ECO:0000313" key="2">
    <source>
        <dbReference type="EMBL" id="MCI67894.1"/>
    </source>
</evidence>
<sequence>MRVGINCANLSANTLDMSLNLKFAIAIGLYCSMASAFDVFGIRINVFALKLGNKQPV</sequence>
<keyword evidence="1" id="KW-0472">Membrane</keyword>
<keyword evidence="1" id="KW-1133">Transmembrane helix</keyword>
<comment type="caution">
    <text evidence="2">The sequence shown here is derived from an EMBL/GenBank/DDBJ whole genome shotgun (WGS) entry which is preliminary data.</text>
</comment>
<keyword evidence="3" id="KW-1185">Reference proteome</keyword>
<evidence type="ECO:0000256" key="1">
    <source>
        <dbReference type="SAM" id="Phobius"/>
    </source>
</evidence>